<feature type="chain" id="PRO_5032819355" evidence="2">
    <location>
        <begin position="25"/>
        <end position="184"/>
    </location>
</feature>
<dbReference type="AlphaFoldDB" id="A0A7T7I7L5"/>
<dbReference type="KEGG" id="slf:JEQ17_25880"/>
<dbReference type="Pfam" id="PF14016">
    <property type="entry name" value="DUF4232"/>
    <property type="match status" value="1"/>
</dbReference>
<protein>
    <submittedName>
        <fullName evidence="4">DUF4232 domain-containing protein</fullName>
    </submittedName>
</protein>
<evidence type="ECO:0000256" key="2">
    <source>
        <dbReference type="SAM" id="SignalP"/>
    </source>
</evidence>
<dbReference type="PROSITE" id="PS51257">
    <property type="entry name" value="PROKAR_LIPOPROTEIN"/>
    <property type="match status" value="1"/>
</dbReference>
<keyword evidence="5" id="KW-1185">Reference proteome</keyword>
<evidence type="ECO:0000313" key="4">
    <source>
        <dbReference type="EMBL" id="QQM42519.1"/>
    </source>
</evidence>
<sequence length="184" mass="18410">MRALPIAVSALTALVAALTLTACGDGGSGDEGTKKADNSASPAGSTACEADQVGQEVAASEAPAAGDTGSVSVTLTNRSGGDCTLEGFPRVDLTAGGTTWSLTPEDSAKPEKLTLKPDETTAFTITYVRGPAGDATKGAAVKTVKFGLPGAGADLSFPWKYGEVALRSESEPDASVSPFQRAGD</sequence>
<dbReference type="InterPro" id="IPR025326">
    <property type="entry name" value="DUF4232"/>
</dbReference>
<reference evidence="4 5" key="1">
    <citation type="submission" date="2020-12" db="EMBL/GenBank/DDBJ databases">
        <title>A novel species.</title>
        <authorList>
            <person name="Li K."/>
        </authorList>
    </citation>
    <scope>NUCLEOTIDE SEQUENCE [LARGE SCALE GENOMIC DNA]</scope>
    <source>
        <strain evidence="4 5">ZYC-3</strain>
    </source>
</reference>
<name>A0A7T7I7L5_9ACTN</name>
<dbReference type="RefSeq" id="WP_200397436.1">
    <property type="nucleotide sequence ID" value="NZ_CP066831.1"/>
</dbReference>
<evidence type="ECO:0000256" key="1">
    <source>
        <dbReference type="SAM" id="MobiDB-lite"/>
    </source>
</evidence>
<dbReference type="Proteomes" id="UP000595636">
    <property type="component" value="Chromosome"/>
</dbReference>
<dbReference type="EMBL" id="CP066831">
    <property type="protein sequence ID" value="QQM42519.1"/>
    <property type="molecule type" value="Genomic_DNA"/>
</dbReference>
<feature type="signal peptide" evidence="2">
    <location>
        <begin position="1"/>
        <end position="24"/>
    </location>
</feature>
<keyword evidence="2" id="KW-0732">Signal</keyword>
<organism evidence="4 5">
    <name type="scientific">Streptomyces liliifuscus</name>
    <dbReference type="NCBI Taxonomy" id="2797636"/>
    <lineage>
        <taxon>Bacteria</taxon>
        <taxon>Bacillati</taxon>
        <taxon>Actinomycetota</taxon>
        <taxon>Actinomycetes</taxon>
        <taxon>Kitasatosporales</taxon>
        <taxon>Streptomycetaceae</taxon>
        <taxon>Streptomyces</taxon>
    </lineage>
</organism>
<accession>A0A7T7I7L5</accession>
<evidence type="ECO:0000259" key="3">
    <source>
        <dbReference type="Pfam" id="PF14016"/>
    </source>
</evidence>
<proteinExistence type="predicted"/>
<gene>
    <name evidence="4" type="ORF">JEQ17_25880</name>
</gene>
<feature type="region of interest" description="Disordered" evidence="1">
    <location>
        <begin position="26"/>
        <end position="47"/>
    </location>
</feature>
<evidence type="ECO:0000313" key="5">
    <source>
        <dbReference type="Proteomes" id="UP000595636"/>
    </source>
</evidence>
<feature type="domain" description="DUF4232" evidence="3">
    <location>
        <begin position="48"/>
        <end position="180"/>
    </location>
</feature>